<protein>
    <recommendedName>
        <fullName evidence="1">TPM domain-containing protein</fullName>
    </recommendedName>
</protein>
<organism evidence="2 3">
    <name type="scientific">Nitrobacter hamburgensis (strain DSM 10229 / NCIMB 13809 / X14)</name>
    <dbReference type="NCBI Taxonomy" id="323097"/>
    <lineage>
        <taxon>Bacteria</taxon>
        <taxon>Pseudomonadati</taxon>
        <taxon>Pseudomonadota</taxon>
        <taxon>Alphaproteobacteria</taxon>
        <taxon>Hyphomicrobiales</taxon>
        <taxon>Nitrobacteraceae</taxon>
        <taxon>Nitrobacter</taxon>
    </lineage>
</organism>
<dbReference type="eggNOG" id="COG1512">
    <property type="taxonomic scope" value="Bacteria"/>
</dbReference>
<dbReference type="EMBL" id="CP000319">
    <property type="protein sequence ID" value="ABE62418.1"/>
    <property type="molecule type" value="Genomic_DNA"/>
</dbReference>
<dbReference type="KEGG" id="nha:Nham_1597"/>
<dbReference type="AlphaFoldDB" id="Q1QMX9"/>
<dbReference type="Gene3D" id="3.10.310.50">
    <property type="match status" value="2"/>
</dbReference>
<accession>Q1QMX9</accession>
<dbReference type="HOGENOM" id="CLU_2554820_0_0_5"/>
<name>Q1QMX9_NITHX</name>
<dbReference type="Pfam" id="PF04536">
    <property type="entry name" value="TPM_phosphatase"/>
    <property type="match status" value="1"/>
</dbReference>
<evidence type="ECO:0000313" key="3">
    <source>
        <dbReference type="Proteomes" id="UP000001953"/>
    </source>
</evidence>
<dbReference type="Proteomes" id="UP000001953">
    <property type="component" value="Chromosome"/>
</dbReference>
<evidence type="ECO:0000259" key="1">
    <source>
        <dbReference type="Pfam" id="PF04536"/>
    </source>
</evidence>
<dbReference type="STRING" id="323097.Nham_1597"/>
<dbReference type="InterPro" id="IPR007621">
    <property type="entry name" value="TPM_dom"/>
</dbReference>
<keyword evidence="3" id="KW-1185">Reference proteome</keyword>
<proteinExistence type="predicted"/>
<feature type="domain" description="TPM" evidence="1">
    <location>
        <begin position="29"/>
        <end position="65"/>
    </location>
</feature>
<reference evidence="2 3" key="1">
    <citation type="submission" date="2006-03" db="EMBL/GenBank/DDBJ databases">
        <title>Complete sequence of chromosome of Nitrobacter hamburgensis X14.</title>
        <authorList>
            <consortium name="US DOE Joint Genome Institute"/>
            <person name="Copeland A."/>
            <person name="Lucas S."/>
            <person name="Lapidus A."/>
            <person name="Barry K."/>
            <person name="Detter J.C."/>
            <person name="Glavina del Rio T."/>
            <person name="Hammon N."/>
            <person name="Israni S."/>
            <person name="Dalin E."/>
            <person name="Tice H."/>
            <person name="Pitluck S."/>
            <person name="Chain P."/>
            <person name="Malfatti S."/>
            <person name="Shin M."/>
            <person name="Vergez L."/>
            <person name="Schmutz J."/>
            <person name="Larimer F."/>
            <person name="Land M."/>
            <person name="Hauser L."/>
            <person name="Kyrpides N."/>
            <person name="Ivanova N."/>
            <person name="Ward B."/>
            <person name="Arp D."/>
            <person name="Klotz M."/>
            <person name="Stein L."/>
            <person name="O'Mullan G."/>
            <person name="Starkenburg S."/>
            <person name="Sayavedra L."/>
            <person name="Poret-Peterson A.T."/>
            <person name="Gentry M.E."/>
            <person name="Bruce D."/>
            <person name="Richardson P."/>
        </authorList>
    </citation>
    <scope>NUCLEOTIDE SEQUENCE [LARGE SCALE GENOMIC DNA]</scope>
    <source>
        <strain evidence="3">DSM 10229 / NCIMB 13809 / X14</strain>
    </source>
</reference>
<gene>
    <name evidence="2" type="ordered locus">Nham_1597</name>
</gene>
<evidence type="ECO:0000313" key="2">
    <source>
        <dbReference type="EMBL" id="ABE62418.1"/>
    </source>
</evidence>
<sequence>MTTGHQFVVVTTPSLGGQDIARYATDLANERQARIVVGRGLLETRLPDAASKEIMETVIVPLFKQVTFPPRSRQARPRSSPR</sequence>